<keyword evidence="2" id="KW-0418">Kinase</keyword>
<dbReference type="OrthoDB" id="9798104at2"/>
<dbReference type="InterPro" id="IPR000595">
    <property type="entry name" value="cNMP-bd_dom"/>
</dbReference>
<dbReference type="GO" id="GO:0016301">
    <property type="term" value="F:kinase activity"/>
    <property type="evidence" value="ECO:0007669"/>
    <property type="project" value="UniProtKB-KW"/>
</dbReference>
<dbReference type="InterPro" id="IPR018490">
    <property type="entry name" value="cNMP-bd_dom_sf"/>
</dbReference>
<dbReference type="Pfam" id="PF00027">
    <property type="entry name" value="cNMP_binding"/>
    <property type="match status" value="1"/>
</dbReference>
<gene>
    <name evidence="2" type="ORF">SAMN02745110_02418</name>
</gene>
<dbReference type="EMBL" id="FUXA01000021">
    <property type="protein sequence ID" value="SKA03977.1"/>
    <property type="molecule type" value="Genomic_DNA"/>
</dbReference>
<dbReference type="InterPro" id="IPR014710">
    <property type="entry name" value="RmlC-like_jellyroll"/>
</dbReference>
<evidence type="ECO:0000259" key="1">
    <source>
        <dbReference type="Pfam" id="PF00027"/>
    </source>
</evidence>
<proteinExistence type="predicted"/>
<dbReference type="AlphaFoldDB" id="A0A1T4QK16"/>
<feature type="domain" description="Cyclic nucleotide-binding" evidence="1">
    <location>
        <begin position="36"/>
        <end position="123"/>
    </location>
</feature>
<dbReference type="Gene3D" id="2.60.120.10">
    <property type="entry name" value="Jelly Rolls"/>
    <property type="match status" value="1"/>
</dbReference>
<dbReference type="CDD" id="cd00038">
    <property type="entry name" value="CAP_ED"/>
    <property type="match status" value="1"/>
</dbReference>
<keyword evidence="2" id="KW-0808">Transferase</keyword>
<accession>A0A1T4QK16</accession>
<reference evidence="2 3" key="1">
    <citation type="submission" date="2017-02" db="EMBL/GenBank/DDBJ databases">
        <authorList>
            <person name="Peterson S.W."/>
        </authorList>
    </citation>
    <scope>NUCLEOTIDE SEQUENCE [LARGE SCALE GENOMIC DNA]</scope>
    <source>
        <strain evidence="2 3">ATCC 17233</strain>
    </source>
</reference>
<dbReference type="SUPFAM" id="SSF51206">
    <property type="entry name" value="cAMP-binding domain-like"/>
    <property type="match status" value="1"/>
</dbReference>
<protein>
    <submittedName>
        <fullName evidence="2">cAMP-binding domain of CRP or a regulatory subunit of cAMP-dependent protein kinases</fullName>
    </submittedName>
</protein>
<evidence type="ECO:0000313" key="2">
    <source>
        <dbReference type="EMBL" id="SKA03977.1"/>
    </source>
</evidence>
<organism evidence="2 3">
    <name type="scientific">Eubacterium ruminantium</name>
    <dbReference type="NCBI Taxonomy" id="42322"/>
    <lineage>
        <taxon>Bacteria</taxon>
        <taxon>Bacillati</taxon>
        <taxon>Bacillota</taxon>
        <taxon>Clostridia</taxon>
        <taxon>Eubacteriales</taxon>
        <taxon>Eubacteriaceae</taxon>
        <taxon>Eubacterium</taxon>
    </lineage>
</organism>
<keyword evidence="3" id="KW-1185">Reference proteome</keyword>
<sequence length="197" mass="22784">MDKDYFVKQLMIFAEEYKIDVSEELVGDIVSLASFRVVKKGEILASIGDDTTYAGLILSGLARSYYIDNDGNDITRGFAPEGVMFMDEGFFGYTERNCMWETLEETTIMICETTAIKKIIKENVSFKDVWIYLLESALRYKIYRENGFLVENATERYIHFKKLYPDLNERVPQRHIATYLGITPESLSRIRGAMKED</sequence>
<dbReference type="RefSeq" id="WP_078788202.1">
    <property type="nucleotide sequence ID" value="NZ_FMTO01000021.1"/>
</dbReference>
<evidence type="ECO:0000313" key="3">
    <source>
        <dbReference type="Proteomes" id="UP000189857"/>
    </source>
</evidence>
<name>A0A1T4QK16_9FIRM</name>
<dbReference type="Proteomes" id="UP000189857">
    <property type="component" value="Unassembled WGS sequence"/>
</dbReference>